<dbReference type="InterPro" id="IPR051703">
    <property type="entry name" value="NF-kappa-B_Signaling_Reg"/>
</dbReference>
<feature type="non-terminal residue" evidence="1">
    <location>
        <position position="209"/>
    </location>
</feature>
<reference evidence="1 2" key="1">
    <citation type="journal article" date="2018" name="Sci. Rep.">
        <title>Comparative analysis of the Pocillopora damicornis genome highlights role of immune system in coral evolution.</title>
        <authorList>
            <person name="Cunning R."/>
            <person name="Bay R.A."/>
            <person name="Gillette P."/>
            <person name="Baker A.C."/>
            <person name="Traylor-Knowles N."/>
        </authorList>
    </citation>
    <scope>NUCLEOTIDE SEQUENCE [LARGE SCALE GENOMIC DNA]</scope>
    <source>
        <strain evidence="1">RSMAS</strain>
        <tissue evidence="1">Whole animal</tissue>
    </source>
</reference>
<dbReference type="PANTHER" id="PTHR46609:SF8">
    <property type="entry name" value="YQAJ VIRAL RECOMBINASE DOMAIN-CONTAINING PROTEIN"/>
    <property type="match status" value="1"/>
</dbReference>
<dbReference type="GO" id="GO:0006281">
    <property type="term" value="P:DNA repair"/>
    <property type="evidence" value="ECO:0007669"/>
    <property type="project" value="UniProtKB-ARBA"/>
</dbReference>
<keyword evidence="2" id="KW-1185">Reference proteome</keyword>
<proteinExistence type="predicted"/>
<dbReference type="InterPro" id="IPR011604">
    <property type="entry name" value="PDDEXK-like_dom_sf"/>
</dbReference>
<dbReference type="Proteomes" id="UP000275408">
    <property type="component" value="Unassembled WGS sequence"/>
</dbReference>
<gene>
    <name evidence="1" type="ORF">pdam_00024448</name>
</gene>
<dbReference type="EMBL" id="RCHS01002514">
    <property type="protein sequence ID" value="RMX46988.1"/>
    <property type="molecule type" value="Genomic_DNA"/>
</dbReference>
<evidence type="ECO:0000313" key="2">
    <source>
        <dbReference type="Proteomes" id="UP000275408"/>
    </source>
</evidence>
<evidence type="ECO:0008006" key="3">
    <source>
        <dbReference type="Google" id="ProtNLM"/>
    </source>
</evidence>
<protein>
    <recommendedName>
        <fullName evidence="3">Zinc finger PHD-type domain-containing protein</fullName>
    </recommendedName>
</protein>
<organism evidence="1 2">
    <name type="scientific">Pocillopora damicornis</name>
    <name type="common">Cauliflower coral</name>
    <name type="synonym">Millepora damicornis</name>
    <dbReference type="NCBI Taxonomy" id="46731"/>
    <lineage>
        <taxon>Eukaryota</taxon>
        <taxon>Metazoa</taxon>
        <taxon>Cnidaria</taxon>
        <taxon>Anthozoa</taxon>
        <taxon>Hexacorallia</taxon>
        <taxon>Scleractinia</taxon>
        <taxon>Astrocoeniina</taxon>
        <taxon>Pocilloporidae</taxon>
        <taxon>Pocillopora</taxon>
    </lineage>
</organism>
<dbReference type="AlphaFoldDB" id="A0A3M6U0H9"/>
<dbReference type="STRING" id="46731.A0A3M6U0H9"/>
<dbReference type="SUPFAM" id="SSF52980">
    <property type="entry name" value="Restriction endonuclease-like"/>
    <property type="match status" value="1"/>
</dbReference>
<comment type="caution">
    <text evidence="1">The sequence shown here is derived from an EMBL/GenBank/DDBJ whole genome shotgun (WGS) entry which is preliminary data.</text>
</comment>
<sequence length="209" mass="24450">MQVPHFSMKKASNMPTLKCMHVVFFFCKGHPYLGATPYNVFTCSCCGSSCTEYKCPYSTKDLTIEEGWEKTDFLEIDEKLRLKRSHKYHFKVKSQMGICGYKITFFVVWTCKGKPHIEVIVFDNVFWRDILSILIVFFKSYVQRVLLHFRPICYCFFCSKPCLEPEEFDDEEENSVQCQSCSLWCHWACTGSAVNLHAVSRQKCLVQQM</sequence>
<name>A0A3M6U0H9_POCDA</name>
<dbReference type="PANTHER" id="PTHR46609">
    <property type="entry name" value="EXONUCLEASE, PHAGE-TYPE/RECB, C-TERMINAL DOMAIN-CONTAINING PROTEIN"/>
    <property type="match status" value="1"/>
</dbReference>
<dbReference type="Gene3D" id="3.90.320.10">
    <property type="match status" value="1"/>
</dbReference>
<dbReference type="InterPro" id="IPR011335">
    <property type="entry name" value="Restrct_endonuc-II-like"/>
</dbReference>
<accession>A0A3M6U0H9</accession>
<evidence type="ECO:0000313" key="1">
    <source>
        <dbReference type="EMBL" id="RMX46988.1"/>
    </source>
</evidence>